<organism evidence="8 9">
    <name type="scientific">Paenalkalicoccus suaedae</name>
    <dbReference type="NCBI Taxonomy" id="2592382"/>
    <lineage>
        <taxon>Bacteria</taxon>
        <taxon>Bacillati</taxon>
        <taxon>Bacillota</taxon>
        <taxon>Bacilli</taxon>
        <taxon>Bacillales</taxon>
        <taxon>Bacillaceae</taxon>
        <taxon>Paenalkalicoccus</taxon>
    </lineage>
</organism>
<reference evidence="9" key="1">
    <citation type="submission" date="2019-07" db="EMBL/GenBank/DDBJ databases">
        <title>Bacillus alkalisoli sp. nov. isolated from saline soil.</title>
        <authorList>
            <person name="Sun J.-Q."/>
            <person name="Xu L."/>
        </authorList>
    </citation>
    <scope>NUCLEOTIDE SEQUENCE [LARGE SCALE GENOMIC DNA]</scope>
    <source>
        <strain evidence="9">M4U3P1</strain>
    </source>
</reference>
<dbReference type="SUPFAM" id="SSF103473">
    <property type="entry name" value="MFS general substrate transporter"/>
    <property type="match status" value="1"/>
</dbReference>
<feature type="transmembrane region" description="Helical" evidence="6">
    <location>
        <begin position="331"/>
        <end position="352"/>
    </location>
</feature>
<keyword evidence="9" id="KW-1185">Reference proteome</keyword>
<evidence type="ECO:0000256" key="3">
    <source>
        <dbReference type="ARBA" id="ARBA00022692"/>
    </source>
</evidence>
<dbReference type="Proteomes" id="UP000318138">
    <property type="component" value="Chromosome"/>
</dbReference>
<feature type="transmembrane region" description="Helical" evidence="6">
    <location>
        <begin position="435"/>
        <end position="458"/>
    </location>
</feature>
<feature type="transmembrane region" description="Helical" evidence="6">
    <location>
        <begin position="137"/>
        <end position="156"/>
    </location>
</feature>
<dbReference type="InterPro" id="IPR011701">
    <property type="entry name" value="MFS"/>
</dbReference>
<evidence type="ECO:0000313" key="9">
    <source>
        <dbReference type="Proteomes" id="UP000318138"/>
    </source>
</evidence>
<evidence type="ECO:0000256" key="6">
    <source>
        <dbReference type="SAM" id="Phobius"/>
    </source>
</evidence>
<keyword evidence="5 6" id="KW-0472">Membrane</keyword>
<evidence type="ECO:0000256" key="1">
    <source>
        <dbReference type="ARBA" id="ARBA00004651"/>
    </source>
</evidence>
<feature type="transmembrane region" description="Helical" evidence="6">
    <location>
        <begin position="299"/>
        <end position="324"/>
    </location>
</feature>
<sequence length="464" mass="49639">MPEQTKQPIPHKPIVIVALAASFLFLFSQFLMITAYPTIMEEFNVNATQVQWLTTAFLLGTITFIPLSGYLMNTFQTKTLVVFAMVMLVIGTLVGATATQFSTLILSRVIQAVGAGVMVPLVQTILLTVFPREKRGLAMGLLSAVINVAPASAPSISGMVIDTLGWRALHIVLFVPAVIVLILATVVMKNILDRQEAKLDIPSVLLSATGFVSFILGLSMISVTGFSPEAVGPMVLGIALIAAYARRQLKLPVPVLNIRLFKVRLFTLSAVLMSMTMLLLLSAESILPMFAQDVLGTTAFLSGFLLLPGTILLSVTAIVAGTLFDRFGGKIVTNAGFVCLLVAMLLFSTIGIDSSPYLIMVYFSLFMLGCGLTMTTLVTTSMNALDQKDISHGSAITNTLRQLSMAVGVILLTTVISIATSQSNAPYQEAAHTGTIITFLIMATIAATALVISIRTFFLAEKTT</sequence>
<proteinExistence type="predicted"/>
<feature type="transmembrane region" description="Helical" evidence="6">
    <location>
        <begin position="79"/>
        <end position="98"/>
    </location>
</feature>
<name>A0A859FAY1_9BACI</name>
<dbReference type="InterPro" id="IPR020846">
    <property type="entry name" value="MFS_dom"/>
</dbReference>
<evidence type="ECO:0000256" key="5">
    <source>
        <dbReference type="ARBA" id="ARBA00023136"/>
    </source>
</evidence>
<feature type="transmembrane region" description="Helical" evidence="6">
    <location>
        <begin position="204"/>
        <end position="224"/>
    </location>
</feature>
<feature type="domain" description="Major facilitator superfamily (MFS) profile" evidence="7">
    <location>
        <begin position="14"/>
        <end position="464"/>
    </location>
</feature>
<evidence type="ECO:0000259" key="7">
    <source>
        <dbReference type="PROSITE" id="PS50850"/>
    </source>
</evidence>
<dbReference type="PANTHER" id="PTHR42718:SF24">
    <property type="entry name" value="MAJOR FACILITATOR SUPERFAMILY (MFS) PROFILE DOMAIN-CONTAINING PROTEIN"/>
    <property type="match status" value="1"/>
</dbReference>
<feature type="transmembrane region" description="Helical" evidence="6">
    <location>
        <begin position="168"/>
        <end position="192"/>
    </location>
</feature>
<keyword evidence="3 6" id="KW-0812">Transmembrane</keyword>
<dbReference type="EMBL" id="CP041372">
    <property type="protein sequence ID" value="QKS69938.1"/>
    <property type="molecule type" value="Genomic_DNA"/>
</dbReference>
<feature type="transmembrane region" description="Helical" evidence="6">
    <location>
        <begin position="52"/>
        <end position="72"/>
    </location>
</feature>
<dbReference type="PRINTS" id="PR01036">
    <property type="entry name" value="TCRTETB"/>
</dbReference>
<keyword evidence="4 6" id="KW-1133">Transmembrane helix</keyword>
<dbReference type="RefSeq" id="WP_176007982.1">
    <property type="nucleotide sequence ID" value="NZ_CP041372.2"/>
</dbReference>
<feature type="transmembrane region" description="Helical" evidence="6">
    <location>
        <begin position="403"/>
        <end position="423"/>
    </location>
</feature>
<accession>A0A859FAY1</accession>
<feature type="transmembrane region" description="Helical" evidence="6">
    <location>
        <begin position="230"/>
        <end position="245"/>
    </location>
</feature>
<dbReference type="PANTHER" id="PTHR42718">
    <property type="entry name" value="MAJOR FACILITATOR SUPERFAMILY MULTIDRUG TRANSPORTER MFSC"/>
    <property type="match status" value="1"/>
</dbReference>
<dbReference type="KEGG" id="psua:FLK61_24470"/>
<dbReference type="AlphaFoldDB" id="A0A859FAY1"/>
<protein>
    <submittedName>
        <fullName evidence="8">MFS transporter</fullName>
    </submittedName>
</protein>
<gene>
    <name evidence="8" type="ORF">FLK61_24470</name>
</gene>
<feature type="transmembrane region" description="Helical" evidence="6">
    <location>
        <begin position="358"/>
        <end position="382"/>
    </location>
</feature>
<evidence type="ECO:0000256" key="4">
    <source>
        <dbReference type="ARBA" id="ARBA00022989"/>
    </source>
</evidence>
<dbReference type="GO" id="GO:0022857">
    <property type="term" value="F:transmembrane transporter activity"/>
    <property type="evidence" value="ECO:0007669"/>
    <property type="project" value="InterPro"/>
</dbReference>
<dbReference type="GO" id="GO:0005886">
    <property type="term" value="C:plasma membrane"/>
    <property type="evidence" value="ECO:0007669"/>
    <property type="project" value="UniProtKB-SubCell"/>
</dbReference>
<dbReference type="Pfam" id="PF07690">
    <property type="entry name" value="MFS_1"/>
    <property type="match status" value="1"/>
</dbReference>
<feature type="transmembrane region" description="Helical" evidence="6">
    <location>
        <begin position="265"/>
        <end position="287"/>
    </location>
</feature>
<dbReference type="Gene3D" id="1.20.1720.10">
    <property type="entry name" value="Multidrug resistance protein D"/>
    <property type="match status" value="1"/>
</dbReference>
<dbReference type="Gene3D" id="1.20.1250.20">
    <property type="entry name" value="MFS general substrate transporter like domains"/>
    <property type="match status" value="1"/>
</dbReference>
<keyword evidence="2" id="KW-0813">Transport</keyword>
<evidence type="ECO:0000256" key="2">
    <source>
        <dbReference type="ARBA" id="ARBA00022448"/>
    </source>
</evidence>
<evidence type="ECO:0000313" key="8">
    <source>
        <dbReference type="EMBL" id="QKS69938.1"/>
    </source>
</evidence>
<dbReference type="InterPro" id="IPR036259">
    <property type="entry name" value="MFS_trans_sf"/>
</dbReference>
<comment type="subcellular location">
    <subcellularLocation>
        <location evidence="1">Cell membrane</location>
        <topology evidence="1">Multi-pass membrane protein</topology>
    </subcellularLocation>
</comment>
<feature type="transmembrane region" description="Helical" evidence="6">
    <location>
        <begin position="110"/>
        <end position="130"/>
    </location>
</feature>
<dbReference type="PROSITE" id="PS50850">
    <property type="entry name" value="MFS"/>
    <property type="match status" value="1"/>
</dbReference>
<feature type="transmembrane region" description="Helical" evidence="6">
    <location>
        <begin position="12"/>
        <end position="32"/>
    </location>
</feature>